<name>A0ABS7EJD4_9GAMM</name>
<organism evidence="11 12">
    <name type="scientific">Neiella holothuriorum</name>
    <dbReference type="NCBI Taxonomy" id="2870530"/>
    <lineage>
        <taxon>Bacteria</taxon>
        <taxon>Pseudomonadati</taxon>
        <taxon>Pseudomonadota</taxon>
        <taxon>Gammaproteobacteria</taxon>
        <taxon>Alteromonadales</taxon>
        <taxon>Echinimonadaceae</taxon>
        <taxon>Neiella</taxon>
    </lineage>
</organism>
<evidence type="ECO:0000313" key="11">
    <source>
        <dbReference type="EMBL" id="MBW8192467.1"/>
    </source>
</evidence>
<evidence type="ECO:0000256" key="3">
    <source>
        <dbReference type="ARBA" id="ARBA00022990"/>
    </source>
</evidence>
<evidence type="ECO:0000259" key="9">
    <source>
        <dbReference type="Pfam" id="PF00326"/>
    </source>
</evidence>
<proteinExistence type="inferred from homology"/>
<feature type="signal peptide" evidence="8">
    <location>
        <begin position="1"/>
        <end position="18"/>
    </location>
</feature>
<dbReference type="PROSITE" id="PS00708">
    <property type="entry name" value="PRO_ENDOPEP_SER"/>
    <property type="match status" value="1"/>
</dbReference>
<evidence type="ECO:0000259" key="10">
    <source>
        <dbReference type="Pfam" id="PF02897"/>
    </source>
</evidence>
<evidence type="ECO:0000256" key="5">
    <source>
        <dbReference type="ARBA" id="ARBA00032596"/>
    </source>
</evidence>
<dbReference type="Proteomes" id="UP001166251">
    <property type="component" value="Unassembled WGS sequence"/>
</dbReference>
<evidence type="ECO:0000256" key="6">
    <source>
        <dbReference type="ARBA" id="ARBA00045885"/>
    </source>
</evidence>
<accession>A0ABS7EJD4</accession>
<dbReference type="PROSITE" id="PS51257">
    <property type="entry name" value="PROKAR_LIPOPROTEIN"/>
    <property type="match status" value="1"/>
</dbReference>
<evidence type="ECO:0000256" key="2">
    <source>
        <dbReference type="ARBA" id="ARBA00022801"/>
    </source>
</evidence>
<dbReference type="InterPro" id="IPR002471">
    <property type="entry name" value="Pept_S9_AS"/>
</dbReference>
<evidence type="ECO:0000256" key="7">
    <source>
        <dbReference type="SAM" id="MobiDB-lite"/>
    </source>
</evidence>
<dbReference type="Pfam" id="PF00326">
    <property type="entry name" value="Peptidase_S9"/>
    <property type="match status" value="1"/>
</dbReference>
<evidence type="ECO:0000256" key="8">
    <source>
        <dbReference type="SAM" id="SignalP"/>
    </source>
</evidence>
<dbReference type="InterPro" id="IPR029058">
    <property type="entry name" value="AB_hydrolase_fold"/>
</dbReference>
<evidence type="ECO:0000313" key="12">
    <source>
        <dbReference type="Proteomes" id="UP001166251"/>
    </source>
</evidence>
<protein>
    <recommendedName>
        <fullName evidence="5">Acyl-peptide hydrolase</fullName>
    </recommendedName>
    <alternativeName>
        <fullName evidence="4">Acylaminoacyl-peptidase</fullName>
    </alternativeName>
</protein>
<feature type="domain" description="Peptidase S9 prolyl oligopeptidase catalytic" evidence="9">
    <location>
        <begin position="440"/>
        <end position="645"/>
    </location>
</feature>
<sequence length="654" mass="72730">MKSTLWMASLLCSSVMLASCGKPSSTATTEQQSASPTPTEQIAKTPKAYSAADFFETTTVFGSSINHDGSAVLVTSDESGVFNLYKYPVDGAKPTQLTHSEDDAFWGVSWFPNDNRALYTADKGGDELSHLYVLDEQGNHHDLTPGEGLKASFYGWSDDDKGIYVATNERDNKAFDLYLYDISNFQRLMVFENTDAWQLSDVSKDGRWLALIQVHTNANSDIFVVDLASNDKTPTLITEHDGNISFSTFTFTPDSKQLIYGTDEHGEYQQAWSFDLASSEHALLQKADWDVAFLYYSRHGKYQVTGVNADAQTQLQILDTASGEAIALPALPAGDLRGVGFSSDEKNMAFYINSDTSPSNLFSYQIGDQEAKRLTNTLNPAMAEDDLVTSTVERFKSFDELEVPGLLYKPLTASADNKVPALIWIHGGPGGQSRMGYSAAKQHLINHGYALFAVNNRGSSGYGKTFYHLDDKRHGEDDLQDIVYAKKYLQQLDWVDTDNIGVIGGSYGGYLTMAAMAFTNEFKVGVNIFGVTNWVRTLESIPPWWESFRQYLYDELGDPATDKERLMRISPLFHADKIQSPVLVVQGANDPRVLQVESDEMVAEIRKNNVPVEYVLFDDEGHGFVKKQNRITASEAYLNFLNQYLITTPEKSAE</sequence>
<keyword evidence="3" id="KW-0007">Acetylation</keyword>
<dbReference type="PANTHER" id="PTHR42776">
    <property type="entry name" value="SERINE PEPTIDASE S9 FAMILY MEMBER"/>
    <property type="match status" value="1"/>
</dbReference>
<evidence type="ECO:0000256" key="1">
    <source>
        <dbReference type="ARBA" id="ARBA00005228"/>
    </source>
</evidence>
<comment type="caution">
    <text evidence="11">The sequence shown here is derived from an EMBL/GenBank/DDBJ whole genome shotgun (WGS) entry which is preliminary data.</text>
</comment>
<reference evidence="11" key="1">
    <citation type="submission" date="2021-07" db="EMBL/GenBank/DDBJ databases">
        <title>Neiella marina sp. nov., isolated from the intestinal content of sea cucumber Apostichopus japonicus.</title>
        <authorList>
            <person name="Bai X."/>
        </authorList>
    </citation>
    <scope>NUCLEOTIDE SEQUENCE</scope>
    <source>
        <strain evidence="11">126</strain>
    </source>
</reference>
<dbReference type="InterPro" id="IPR023302">
    <property type="entry name" value="Pept_S9A_N"/>
</dbReference>
<dbReference type="SUPFAM" id="SSF82171">
    <property type="entry name" value="DPP6 N-terminal domain-like"/>
    <property type="match status" value="1"/>
</dbReference>
<dbReference type="Gene3D" id="3.40.50.1820">
    <property type="entry name" value="alpha/beta hydrolase"/>
    <property type="match status" value="1"/>
</dbReference>
<comment type="function">
    <text evidence="6">This enzyme catalyzes the hydrolysis of the N-terminal peptide bond of an N-acetylated peptide to generate an N-acetylated amino acid and a peptide with a free N-terminus. It preferentially cleaves off Ac-Ala, Ac-Met and Ac-Ser. Also, involved in the degradation of oxidized and glycated proteins.</text>
</comment>
<gene>
    <name evidence="11" type="ORF">K0504_15620</name>
</gene>
<dbReference type="PANTHER" id="PTHR42776:SF27">
    <property type="entry name" value="DIPEPTIDYL PEPTIDASE FAMILY MEMBER 6"/>
    <property type="match status" value="1"/>
</dbReference>
<feature type="domain" description="Peptidase S9A N-terminal" evidence="10">
    <location>
        <begin position="100"/>
        <end position="372"/>
    </location>
</feature>
<evidence type="ECO:0000256" key="4">
    <source>
        <dbReference type="ARBA" id="ARBA00032284"/>
    </source>
</evidence>
<dbReference type="InterPro" id="IPR001375">
    <property type="entry name" value="Peptidase_S9_cat"/>
</dbReference>
<feature type="compositionally biased region" description="Low complexity" evidence="7">
    <location>
        <begin position="23"/>
        <end position="37"/>
    </location>
</feature>
<dbReference type="SUPFAM" id="SSF53474">
    <property type="entry name" value="alpha/beta-Hydrolases"/>
    <property type="match status" value="1"/>
</dbReference>
<comment type="similarity">
    <text evidence="1">Belongs to the peptidase S9A family.</text>
</comment>
<keyword evidence="8" id="KW-0732">Signal</keyword>
<dbReference type="InterPro" id="IPR011042">
    <property type="entry name" value="6-blade_b-propeller_TolB-like"/>
</dbReference>
<feature type="region of interest" description="Disordered" evidence="7">
    <location>
        <begin position="23"/>
        <end position="43"/>
    </location>
</feature>
<keyword evidence="2" id="KW-0378">Hydrolase</keyword>
<keyword evidence="12" id="KW-1185">Reference proteome</keyword>
<dbReference type="Gene3D" id="2.120.10.30">
    <property type="entry name" value="TolB, C-terminal domain"/>
    <property type="match status" value="2"/>
</dbReference>
<dbReference type="RefSeq" id="WP_220105089.1">
    <property type="nucleotide sequence ID" value="NZ_JAHZSS010000023.1"/>
</dbReference>
<dbReference type="EMBL" id="JAHZSS010000023">
    <property type="protein sequence ID" value="MBW8192467.1"/>
    <property type="molecule type" value="Genomic_DNA"/>
</dbReference>
<dbReference type="Pfam" id="PF02897">
    <property type="entry name" value="Peptidase_S9_N"/>
    <property type="match status" value="1"/>
</dbReference>
<feature type="chain" id="PRO_5047291644" description="Acyl-peptide hydrolase" evidence="8">
    <location>
        <begin position="19"/>
        <end position="654"/>
    </location>
</feature>